<evidence type="ECO:0000313" key="2">
    <source>
        <dbReference type="Proteomes" id="UP000626148"/>
    </source>
</evidence>
<evidence type="ECO:0000313" key="1">
    <source>
        <dbReference type="EMBL" id="GGX73761.1"/>
    </source>
</evidence>
<comment type="caution">
    <text evidence="1">The sequence shown here is derived from an EMBL/GenBank/DDBJ whole genome shotgun (WGS) entry which is preliminary data.</text>
</comment>
<name>A0A918KS22_9GAMM</name>
<protein>
    <submittedName>
        <fullName evidence="1">Uncharacterized protein</fullName>
    </submittedName>
</protein>
<proteinExistence type="predicted"/>
<organism evidence="1 2">
    <name type="scientific">Saccharospirillum salsuginis</name>
    <dbReference type="NCBI Taxonomy" id="418750"/>
    <lineage>
        <taxon>Bacteria</taxon>
        <taxon>Pseudomonadati</taxon>
        <taxon>Pseudomonadota</taxon>
        <taxon>Gammaproteobacteria</taxon>
        <taxon>Oceanospirillales</taxon>
        <taxon>Saccharospirillaceae</taxon>
        <taxon>Saccharospirillum</taxon>
    </lineage>
</organism>
<reference evidence="1" key="2">
    <citation type="submission" date="2020-09" db="EMBL/GenBank/DDBJ databases">
        <authorList>
            <person name="Sun Q."/>
            <person name="Kim S."/>
        </authorList>
    </citation>
    <scope>NUCLEOTIDE SEQUENCE</scope>
    <source>
        <strain evidence="1">KCTC 22169</strain>
    </source>
</reference>
<dbReference type="AlphaFoldDB" id="A0A918KS22"/>
<gene>
    <name evidence="1" type="ORF">GCM10007392_46560</name>
</gene>
<accession>A0A918KS22</accession>
<keyword evidence="2" id="KW-1185">Reference proteome</keyword>
<dbReference type="EMBL" id="BMXR01000017">
    <property type="protein sequence ID" value="GGX73761.1"/>
    <property type="molecule type" value="Genomic_DNA"/>
</dbReference>
<reference evidence="1" key="1">
    <citation type="journal article" date="2014" name="Int. J. Syst. Evol. Microbiol.">
        <title>Complete genome sequence of Corynebacterium casei LMG S-19264T (=DSM 44701T), isolated from a smear-ripened cheese.</title>
        <authorList>
            <consortium name="US DOE Joint Genome Institute (JGI-PGF)"/>
            <person name="Walter F."/>
            <person name="Albersmeier A."/>
            <person name="Kalinowski J."/>
            <person name="Ruckert C."/>
        </authorList>
    </citation>
    <scope>NUCLEOTIDE SEQUENCE</scope>
    <source>
        <strain evidence="1">KCTC 22169</strain>
    </source>
</reference>
<sequence>MYLQRDCTAMIIEIINIFMFEPPVLAGFSDMGFEGKKPDATQLLVAIAINEPPIGWLYFYAVT</sequence>
<dbReference type="Proteomes" id="UP000626148">
    <property type="component" value="Unassembled WGS sequence"/>
</dbReference>